<gene>
    <name evidence="14" type="ORF">CUNI_LOCUS6950</name>
</gene>
<dbReference type="PANTHER" id="PTHR47143:SF1">
    <property type="entry name" value="ION_TRANS DOMAIN-CONTAINING PROTEIN"/>
    <property type="match status" value="1"/>
</dbReference>
<evidence type="ECO:0000256" key="5">
    <source>
        <dbReference type="ARBA" id="ARBA00022989"/>
    </source>
</evidence>
<keyword evidence="10" id="KW-0407">Ion channel</keyword>
<evidence type="ECO:0000256" key="1">
    <source>
        <dbReference type="ARBA" id="ARBA00004141"/>
    </source>
</evidence>
<evidence type="ECO:0000256" key="7">
    <source>
        <dbReference type="ARBA" id="ARBA00023065"/>
    </source>
</evidence>
<keyword evidence="4" id="KW-0677">Repeat</keyword>
<evidence type="ECO:0000256" key="3">
    <source>
        <dbReference type="ARBA" id="ARBA00022692"/>
    </source>
</evidence>
<dbReference type="OrthoDB" id="1661883at2759"/>
<dbReference type="InterPro" id="IPR005821">
    <property type="entry name" value="Ion_trans_dom"/>
</dbReference>
<keyword evidence="7" id="KW-0406">Ion transport</keyword>
<evidence type="ECO:0000256" key="11">
    <source>
        <dbReference type="SAM" id="MobiDB-lite"/>
    </source>
</evidence>
<keyword evidence="15" id="KW-1185">Reference proteome</keyword>
<evidence type="ECO:0000256" key="6">
    <source>
        <dbReference type="ARBA" id="ARBA00023043"/>
    </source>
</evidence>
<feature type="domain" description="Ion transport" evidence="13">
    <location>
        <begin position="2"/>
        <end position="192"/>
    </location>
</feature>
<feature type="transmembrane region" description="Helical" evidence="12">
    <location>
        <begin position="159"/>
        <end position="183"/>
    </location>
</feature>
<keyword evidence="6" id="KW-0040">ANK repeat</keyword>
<keyword evidence="3 12" id="KW-0812">Transmembrane</keyword>
<dbReference type="Proteomes" id="UP000678393">
    <property type="component" value="Unassembled WGS sequence"/>
</dbReference>
<evidence type="ECO:0000256" key="8">
    <source>
        <dbReference type="ARBA" id="ARBA00023136"/>
    </source>
</evidence>
<dbReference type="GO" id="GO:1902495">
    <property type="term" value="C:transmembrane transporter complex"/>
    <property type="evidence" value="ECO:0007669"/>
    <property type="project" value="TreeGrafter"/>
</dbReference>
<feature type="compositionally biased region" description="Acidic residues" evidence="11">
    <location>
        <begin position="302"/>
        <end position="315"/>
    </location>
</feature>
<sequence length="349" mass="40958">MCDCIINIFLLQKVRYFRDTNNALEWVLYITSLMFVVPFLFNVSLHWQWEAGAIAVFLSWFDCLVFLQRFDFFGIYVVMFLEILQTLLQVLSVFSILIIAFGLSFYILMFKEESKAYSTPALSLLRTFMMMLEVDYMGSFNELYVDGKTESLHFGNLTLVFLVVFVLLMPILLMNLLIGLAVGDIESVQRDARLKRLAMQVELHMNMERKMPDFLRKRVHLTKYDFFPNRCTTLLNSMFSMFTKTEMDSEMQQSSDSQTSVICQEMCKQKVRMREMNTMIEKNHHLLRKIMEKMEIHTEEDAWDEGGDLNSEDSDNEFRSASQQPHTGSTMRDLFLKKSAVDLWKGPKK</sequence>
<evidence type="ECO:0000313" key="15">
    <source>
        <dbReference type="Proteomes" id="UP000678393"/>
    </source>
</evidence>
<name>A0A8S3Z1N0_9EUPU</name>
<evidence type="ECO:0000256" key="4">
    <source>
        <dbReference type="ARBA" id="ARBA00022737"/>
    </source>
</evidence>
<comment type="caution">
    <text evidence="14">The sequence shown here is derived from an EMBL/GenBank/DDBJ whole genome shotgun (WGS) entry which is preliminary data.</text>
</comment>
<feature type="region of interest" description="Disordered" evidence="11">
    <location>
        <begin position="302"/>
        <end position="333"/>
    </location>
</feature>
<evidence type="ECO:0000256" key="2">
    <source>
        <dbReference type="ARBA" id="ARBA00022448"/>
    </source>
</evidence>
<dbReference type="AlphaFoldDB" id="A0A8S3Z1N0"/>
<feature type="transmembrane region" description="Helical" evidence="12">
    <location>
        <begin position="57"/>
        <end position="81"/>
    </location>
</feature>
<keyword evidence="9" id="KW-0325">Glycoprotein</keyword>
<evidence type="ECO:0000256" key="9">
    <source>
        <dbReference type="ARBA" id="ARBA00023180"/>
    </source>
</evidence>
<evidence type="ECO:0000256" key="10">
    <source>
        <dbReference type="ARBA" id="ARBA00023303"/>
    </source>
</evidence>
<reference evidence="14" key="1">
    <citation type="submission" date="2021-04" db="EMBL/GenBank/DDBJ databases">
        <authorList>
            <consortium name="Molecular Ecology Group"/>
        </authorList>
    </citation>
    <scope>NUCLEOTIDE SEQUENCE</scope>
</reference>
<dbReference type="PANTHER" id="PTHR47143">
    <property type="entry name" value="TRANSIENT RECEPTOR POTENTIAL CATION CHANNEL PROTEIN PAINLESS"/>
    <property type="match status" value="1"/>
</dbReference>
<comment type="subcellular location">
    <subcellularLocation>
        <location evidence="1">Membrane</location>
        <topology evidence="1">Multi-pass membrane protein</topology>
    </subcellularLocation>
</comment>
<evidence type="ECO:0000256" key="12">
    <source>
        <dbReference type="SAM" id="Phobius"/>
    </source>
</evidence>
<dbReference type="Pfam" id="PF00520">
    <property type="entry name" value="Ion_trans"/>
    <property type="match status" value="1"/>
</dbReference>
<evidence type="ECO:0000313" key="14">
    <source>
        <dbReference type="EMBL" id="CAG5121392.1"/>
    </source>
</evidence>
<keyword evidence="8 12" id="KW-0472">Membrane</keyword>
<dbReference type="GO" id="GO:0005216">
    <property type="term" value="F:monoatomic ion channel activity"/>
    <property type="evidence" value="ECO:0007669"/>
    <property type="project" value="InterPro"/>
</dbReference>
<evidence type="ECO:0000259" key="13">
    <source>
        <dbReference type="Pfam" id="PF00520"/>
    </source>
</evidence>
<organism evidence="14 15">
    <name type="scientific">Candidula unifasciata</name>
    <dbReference type="NCBI Taxonomy" id="100452"/>
    <lineage>
        <taxon>Eukaryota</taxon>
        <taxon>Metazoa</taxon>
        <taxon>Spiralia</taxon>
        <taxon>Lophotrochozoa</taxon>
        <taxon>Mollusca</taxon>
        <taxon>Gastropoda</taxon>
        <taxon>Heterobranchia</taxon>
        <taxon>Euthyneura</taxon>
        <taxon>Panpulmonata</taxon>
        <taxon>Eupulmonata</taxon>
        <taxon>Stylommatophora</taxon>
        <taxon>Helicina</taxon>
        <taxon>Helicoidea</taxon>
        <taxon>Geomitridae</taxon>
        <taxon>Candidula</taxon>
    </lineage>
</organism>
<accession>A0A8S3Z1N0</accession>
<proteinExistence type="predicted"/>
<feature type="transmembrane region" description="Helical" evidence="12">
    <location>
        <begin position="26"/>
        <end position="45"/>
    </location>
</feature>
<feature type="transmembrane region" description="Helical" evidence="12">
    <location>
        <begin position="87"/>
        <end position="109"/>
    </location>
</feature>
<protein>
    <recommendedName>
        <fullName evidence="13">Ion transport domain-containing protein</fullName>
    </recommendedName>
</protein>
<dbReference type="InterPro" id="IPR052076">
    <property type="entry name" value="TRP_cation_channel"/>
</dbReference>
<feature type="compositionally biased region" description="Polar residues" evidence="11">
    <location>
        <begin position="319"/>
        <end position="330"/>
    </location>
</feature>
<dbReference type="EMBL" id="CAJHNH020001078">
    <property type="protein sequence ID" value="CAG5121392.1"/>
    <property type="molecule type" value="Genomic_DNA"/>
</dbReference>
<keyword evidence="2" id="KW-0813">Transport</keyword>
<keyword evidence="5 12" id="KW-1133">Transmembrane helix</keyword>